<evidence type="ECO:0000313" key="3">
    <source>
        <dbReference type="EMBL" id="KAG7662702.1"/>
    </source>
</evidence>
<dbReference type="GeneID" id="73470561"/>
<evidence type="ECO:0000256" key="1">
    <source>
        <dbReference type="SAM" id="MobiDB-lite"/>
    </source>
</evidence>
<dbReference type="InterPro" id="IPR004026">
    <property type="entry name" value="Ada_DNA_repair_Zn-bd"/>
</dbReference>
<dbReference type="GO" id="GO:0006281">
    <property type="term" value="P:DNA repair"/>
    <property type="evidence" value="ECO:0007669"/>
    <property type="project" value="InterPro"/>
</dbReference>
<comment type="caution">
    <text evidence="3">The sequence shown here is derived from an EMBL/GenBank/DDBJ whole genome shotgun (WGS) entry which is preliminary data.</text>
</comment>
<gene>
    <name evidence="3" type="ORF">J8A68_003761</name>
</gene>
<proteinExistence type="predicted"/>
<reference evidence="3 4" key="1">
    <citation type="journal article" date="2021" name="DNA Res.">
        <title>Genome analysis of Candida subhashii reveals its hybrid nature and dual mitochondrial genome conformations.</title>
        <authorList>
            <person name="Mixao V."/>
            <person name="Hegedusova E."/>
            <person name="Saus E."/>
            <person name="Pryszcz L.P."/>
            <person name="Cillingova A."/>
            <person name="Nosek J."/>
            <person name="Gabaldon T."/>
        </authorList>
    </citation>
    <scope>NUCLEOTIDE SEQUENCE [LARGE SCALE GENOMIC DNA]</scope>
    <source>
        <strain evidence="3 4">CBS 10753</strain>
    </source>
</reference>
<organism evidence="3 4">
    <name type="scientific">[Candida] subhashii</name>
    <dbReference type="NCBI Taxonomy" id="561895"/>
    <lineage>
        <taxon>Eukaryota</taxon>
        <taxon>Fungi</taxon>
        <taxon>Dikarya</taxon>
        <taxon>Ascomycota</taxon>
        <taxon>Saccharomycotina</taxon>
        <taxon>Pichiomycetes</taxon>
        <taxon>Debaryomycetaceae</taxon>
        <taxon>Spathaspora</taxon>
    </lineage>
</organism>
<evidence type="ECO:0000313" key="4">
    <source>
        <dbReference type="Proteomes" id="UP000694255"/>
    </source>
</evidence>
<feature type="compositionally biased region" description="Basic residues" evidence="1">
    <location>
        <begin position="217"/>
        <end position="226"/>
    </location>
</feature>
<evidence type="ECO:0000259" key="2">
    <source>
        <dbReference type="Pfam" id="PF02805"/>
    </source>
</evidence>
<dbReference type="AlphaFoldDB" id="A0A8J5ULM5"/>
<dbReference type="GO" id="GO:0008168">
    <property type="term" value="F:methyltransferase activity"/>
    <property type="evidence" value="ECO:0007669"/>
    <property type="project" value="InterPro"/>
</dbReference>
<dbReference type="Proteomes" id="UP000694255">
    <property type="component" value="Unassembled WGS sequence"/>
</dbReference>
<dbReference type="OrthoDB" id="2447880at2759"/>
<sequence length="569" mass="63874">MAYSLESSKWKAYQFSDPLAVGSFYVCNKSTQVFCRPDCDAQPIINLQSEIQFVTDPNTALELGYQPCESCDPLHCSIIDVDLLIKCICTVNHQIGFISPLLDEDEEYNTKKIKENILETKRANEQQIIKTINNVIAHDGRVQHRYSLPIINAPGTKGSKDMNPSNTTISKNDSDHYRLVDLACRHLALAAALSVFQPHLKPLPQEEMDDDNQDNSKKRKRRRRRGGVLGFKELAAKSKLSAWHFHRVFKSVTGLTPKTYGDKCWEFFKRVERTGEYTSFQDNGSAYSVSPQPYQSPPLSTRSDKPPSKKRIKLENNSNQTVFKTNLFSGDYTQIQPHQNISLNDTIITPPNEVQYTISPRQQQQQQQQQHSAQISSINTTNTSSYSDFSQALYPNDILEEQSQALSTTDGSLFHPRAFSAPNLSRLNSSTLFGLAAGYSESQIFGTSSQPQLQPQAQPQHPHQNEVLQIPNQATFDFGNEVSLPELVSTADSLNSDFGLLQSTEQTTMDGNIFMGAPNGLMNDTVVTNIGSLMADEQQQQQQQQQQQLQHELFATEPKYNPQLLASGL</sequence>
<dbReference type="EMBL" id="JAGSYN010000164">
    <property type="protein sequence ID" value="KAG7662702.1"/>
    <property type="molecule type" value="Genomic_DNA"/>
</dbReference>
<feature type="region of interest" description="Disordered" evidence="1">
    <location>
        <begin position="203"/>
        <end position="226"/>
    </location>
</feature>
<dbReference type="GO" id="GO:0006355">
    <property type="term" value="P:regulation of DNA-templated transcription"/>
    <property type="evidence" value="ECO:0007669"/>
    <property type="project" value="InterPro"/>
</dbReference>
<dbReference type="GO" id="GO:0003677">
    <property type="term" value="F:DNA binding"/>
    <property type="evidence" value="ECO:0007669"/>
    <property type="project" value="InterPro"/>
</dbReference>
<name>A0A8J5ULM5_9ASCO</name>
<dbReference type="Pfam" id="PF02805">
    <property type="entry name" value="Ada_Zn_binding"/>
    <property type="match status" value="1"/>
</dbReference>
<accession>A0A8J5ULM5</accession>
<protein>
    <recommendedName>
        <fullName evidence="2">Ada DNA repair metal-binding domain-containing protein</fullName>
    </recommendedName>
</protein>
<feature type="domain" description="Ada DNA repair metal-binding" evidence="2">
    <location>
        <begin position="9"/>
        <end position="73"/>
    </location>
</feature>
<dbReference type="RefSeq" id="XP_049262935.1">
    <property type="nucleotide sequence ID" value="XM_049407649.1"/>
</dbReference>
<feature type="region of interest" description="Disordered" evidence="1">
    <location>
        <begin position="280"/>
        <end position="316"/>
    </location>
</feature>
<dbReference type="GO" id="GO:0008270">
    <property type="term" value="F:zinc ion binding"/>
    <property type="evidence" value="ECO:0007669"/>
    <property type="project" value="InterPro"/>
</dbReference>
<feature type="region of interest" description="Disordered" evidence="1">
    <location>
        <begin position="357"/>
        <end position="382"/>
    </location>
</feature>
<feature type="compositionally biased region" description="Low complexity" evidence="1">
    <location>
        <begin position="362"/>
        <end position="382"/>
    </location>
</feature>
<keyword evidence="4" id="KW-1185">Reference proteome</keyword>